<name>A0A0V0YNZ1_TRIBR</name>
<reference evidence="1 2" key="1">
    <citation type="submission" date="2015-01" db="EMBL/GenBank/DDBJ databases">
        <title>Evolution of Trichinella species and genotypes.</title>
        <authorList>
            <person name="Korhonen P.K."/>
            <person name="Edoardo P."/>
            <person name="Giuseppe L.R."/>
            <person name="Gasser R.B."/>
        </authorList>
    </citation>
    <scope>NUCLEOTIDE SEQUENCE [LARGE SCALE GENOMIC DNA]</scope>
    <source>
        <strain evidence="1">ISS120</strain>
    </source>
</reference>
<proteinExistence type="predicted"/>
<dbReference type="EMBL" id="JYDI01007983">
    <property type="protein sequence ID" value="KRY02073.1"/>
    <property type="molecule type" value="Genomic_DNA"/>
</dbReference>
<gene>
    <name evidence="1" type="ORF">T03_12901</name>
</gene>
<evidence type="ECO:0000313" key="1">
    <source>
        <dbReference type="EMBL" id="KRY02073.1"/>
    </source>
</evidence>
<protein>
    <submittedName>
        <fullName evidence="1">Uncharacterized protein</fullName>
    </submittedName>
</protein>
<dbReference type="AlphaFoldDB" id="A0A0V0YNZ1"/>
<comment type="caution">
    <text evidence="1">The sequence shown here is derived from an EMBL/GenBank/DDBJ whole genome shotgun (WGS) entry which is preliminary data.</text>
</comment>
<dbReference type="Proteomes" id="UP000054653">
    <property type="component" value="Unassembled WGS sequence"/>
</dbReference>
<accession>A0A0V0YNZ1</accession>
<sequence length="31" mass="3454">MLDGFIIKKCKNPVSTFIWGPEKTDVLSGKT</sequence>
<dbReference type="STRING" id="45882.A0A0V0YNZ1"/>
<organism evidence="1 2">
    <name type="scientific">Trichinella britovi</name>
    <name type="common">Parasitic roundworm</name>
    <dbReference type="NCBI Taxonomy" id="45882"/>
    <lineage>
        <taxon>Eukaryota</taxon>
        <taxon>Metazoa</taxon>
        <taxon>Ecdysozoa</taxon>
        <taxon>Nematoda</taxon>
        <taxon>Enoplea</taxon>
        <taxon>Dorylaimia</taxon>
        <taxon>Trichinellida</taxon>
        <taxon>Trichinellidae</taxon>
        <taxon>Trichinella</taxon>
    </lineage>
</organism>
<evidence type="ECO:0000313" key="2">
    <source>
        <dbReference type="Proteomes" id="UP000054653"/>
    </source>
</evidence>
<keyword evidence="2" id="KW-1185">Reference proteome</keyword>